<keyword evidence="2 7" id="KW-0813">Transport</keyword>
<dbReference type="EMBL" id="CP043031">
    <property type="protein sequence ID" value="QEH93973.1"/>
    <property type="molecule type" value="Genomic_DNA"/>
</dbReference>
<dbReference type="PANTHER" id="PTHR43163:SF9">
    <property type="entry name" value="ABC TRANSPORTER PERMEASE PROTEIN"/>
    <property type="match status" value="1"/>
</dbReference>
<feature type="transmembrane region" description="Helical" evidence="7">
    <location>
        <begin position="152"/>
        <end position="176"/>
    </location>
</feature>
<dbReference type="InterPro" id="IPR035906">
    <property type="entry name" value="MetI-like_sf"/>
</dbReference>
<keyword evidence="3" id="KW-1003">Cell membrane</keyword>
<name>A0A417Z4W1_9MICO</name>
<evidence type="ECO:0000256" key="4">
    <source>
        <dbReference type="ARBA" id="ARBA00022692"/>
    </source>
</evidence>
<dbReference type="SUPFAM" id="SSF161098">
    <property type="entry name" value="MetI-like"/>
    <property type="match status" value="1"/>
</dbReference>
<dbReference type="Gene3D" id="1.10.3720.10">
    <property type="entry name" value="MetI-like"/>
    <property type="match status" value="1"/>
</dbReference>
<keyword evidence="4 7" id="KW-0812">Transmembrane</keyword>
<dbReference type="PROSITE" id="PS50928">
    <property type="entry name" value="ABC_TM1"/>
    <property type="match status" value="1"/>
</dbReference>
<comment type="subcellular location">
    <subcellularLocation>
        <location evidence="1 7">Cell membrane</location>
        <topology evidence="1 7">Multi-pass membrane protein</topology>
    </subcellularLocation>
</comment>
<evidence type="ECO:0000256" key="3">
    <source>
        <dbReference type="ARBA" id="ARBA00022475"/>
    </source>
</evidence>
<protein>
    <submittedName>
        <fullName evidence="10">ABC transporter permease</fullName>
    </submittedName>
</protein>
<dbReference type="GO" id="GO:0005886">
    <property type="term" value="C:plasma membrane"/>
    <property type="evidence" value="ECO:0007669"/>
    <property type="project" value="UniProtKB-SubCell"/>
</dbReference>
<evidence type="ECO:0000256" key="5">
    <source>
        <dbReference type="ARBA" id="ARBA00022989"/>
    </source>
</evidence>
<accession>A0A417Z4W1</accession>
<evidence type="ECO:0000259" key="8">
    <source>
        <dbReference type="PROSITE" id="PS50928"/>
    </source>
</evidence>
<evidence type="ECO:0000313" key="10">
    <source>
        <dbReference type="EMBL" id="RHW45741.1"/>
    </source>
</evidence>
<evidence type="ECO:0000313" key="12">
    <source>
        <dbReference type="Proteomes" id="UP000323565"/>
    </source>
</evidence>
<evidence type="ECO:0000256" key="6">
    <source>
        <dbReference type="ARBA" id="ARBA00023136"/>
    </source>
</evidence>
<dbReference type="Proteomes" id="UP000285376">
    <property type="component" value="Unassembled WGS sequence"/>
</dbReference>
<evidence type="ECO:0000313" key="11">
    <source>
        <dbReference type="Proteomes" id="UP000285376"/>
    </source>
</evidence>
<dbReference type="Proteomes" id="UP000323565">
    <property type="component" value="Chromosome"/>
</dbReference>
<dbReference type="RefSeq" id="WP_118913488.1">
    <property type="nucleotide sequence ID" value="NZ_CBCRVH010000009.1"/>
</dbReference>
<dbReference type="AlphaFoldDB" id="A0A417Z4W1"/>
<dbReference type="InterPro" id="IPR000515">
    <property type="entry name" value="MetI-like"/>
</dbReference>
<keyword evidence="6 7" id="KW-0472">Membrane</keyword>
<sequence>MKELRRRFGERRHEIGVLTARRALATLFVVPAVTLATFALAALSPLDPLVTYLGDGFEHTGRAERDAISDSLGLDVPFWQTWWNWMANAFTGDFGASHSLKQPVTTVFAERLPWTLGLSVVALVIALLIAFGVAAVAALRPDGLLDRALERVTLALTGMPPFVIGLLAVALFAVTLRWFPVGGLTEPGQPVTFGGVVHHIVMPAVVLALSQVPWFALALRESVREALGSGAVREAQVRGLSRGEVLRGHIAPVSAAALIALMGARLPELVVGALVVEEVFSWPGLADATVEAALTADFALLAAVTAATTLVMMLGSWLSDCALLVVDPRAQVER</sequence>
<comment type="similarity">
    <text evidence="7">Belongs to the binding-protein-dependent transport system permease family.</text>
</comment>
<keyword evidence="12" id="KW-1185">Reference proteome</keyword>
<evidence type="ECO:0000256" key="2">
    <source>
        <dbReference type="ARBA" id="ARBA00022448"/>
    </source>
</evidence>
<feature type="transmembrane region" description="Helical" evidence="7">
    <location>
        <begin position="116"/>
        <end position="140"/>
    </location>
</feature>
<dbReference type="Pfam" id="PF00528">
    <property type="entry name" value="BPD_transp_1"/>
    <property type="match status" value="1"/>
</dbReference>
<reference evidence="10 11" key="1">
    <citation type="submission" date="2018-08" db="EMBL/GenBank/DDBJ databases">
        <title>Whole genome sequence analysis of Dermacoccus abyssi bacteria isolated from Deep Mariana trench Micromonospora spp reveals genes involved in the environmental adaptation and production of secondary metabolites.</title>
        <authorList>
            <person name="Abdel-Mageed W.M."/>
            <person name="Lehri B."/>
            <person name="Nouioui I."/>
            <person name="Goodfellow I."/>
            <person name="Jaspars M."/>
            <person name="Karlyshev A."/>
        </authorList>
    </citation>
    <scope>NUCLEOTIDE SEQUENCE [LARGE SCALE GENOMIC DNA]</scope>
    <source>
        <strain evidence="10 11">MT1.1</strain>
    </source>
</reference>
<dbReference type="EMBL" id="QWLM01000008">
    <property type="protein sequence ID" value="RHW45741.1"/>
    <property type="molecule type" value="Genomic_DNA"/>
</dbReference>
<dbReference type="PANTHER" id="PTHR43163">
    <property type="entry name" value="DIPEPTIDE TRANSPORT SYSTEM PERMEASE PROTEIN DPPB-RELATED"/>
    <property type="match status" value="1"/>
</dbReference>
<feature type="transmembrane region" description="Helical" evidence="7">
    <location>
        <begin position="21"/>
        <end position="43"/>
    </location>
</feature>
<feature type="transmembrane region" description="Helical" evidence="7">
    <location>
        <begin position="196"/>
        <end position="219"/>
    </location>
</feature>
<feature type="transmembrane region" description="Helical" evidence="7">
    <location>
        <begin position="298"/>
        <end position="326"/>
    </location>
</feature>
<dbReference type="InterPro" id="IPR045621">
    <property type="entry name" value="BPD_transp_1_N"/>
</dbReference>
<gene>
    <name evidence="10" type="ORF">D1832_08565</name>
    <name evidence="9" type="ORF">FV141_10845</name>
</gene>
<evidence type="ECO:0000313" key="9">
    <source>
        <dbReference type="EMBL" id="QEH93973.1"/>
    </source>
</evidence>
<evidence type="ECO:0000256" key="1">
    <source>
        <dbReference type="ARBA" id="ARBA00004651"/>
    </source>
</evidence>
<evidence type="ECO:0000256" key="7">
    <source>
        <dbReference type="RuleBase" id="RU363032"/>
    </source>
</evidence>
<reference evidence="9 12" key="2">
    <citation type="submission" date="2019-08" db="EMBL/GenBank/DDBJ databases">
        <title>Dermacoccus abyssi strain HZAU 226, whole genome Nanopore sequencing project.</title>
        <authorList>
            <person name="Guo A."/>
            <person name="Zhang X."/>
            <person name="Ruan Y."/>
            <person name="Liu W."/>
            <person name="Chen Q."/>
            <person name="Gu L."/>
        </authorList>
    </citation>
    <scope>NUCLEOTIDE SEQUENCE [LARGE SCALE GENOMIC DNA]</scope>
    <source>
        <strain evidence="9 12">HZAU 226</strain>
    </source>
</reference>
<keyword evidence="5 7" id="KW-1133">Transmembrane helix</keyword>
<organism evidence="10 11">
    <name type="scientific">Dermacoccus abyssi</name>
    <dbReference type="NCBI Taxonomy" id="322596"/>
    <lineage>
        <taxon>Bacteria</taxon>
        <taxon>Bacillati</taxon>
        <taxon>Actinomycetota</taxon>
        <taxon>Actinomycetes</taxon>
        <taxon>Micrococcales</taxon>
        <taxon>Dermacoccaceae</taxon>
        <taxon>Dermacoccus</taxon>
    </lineage>
</organism>
<dbReference type="CDD" id="cd06261">
    <property type="entry name" value="TM_PBP2"/>
    <property type="match status" value="1"/>
</dbReference>
<dbReference type="GO" id="GO:0055085">
    <property type="term" value="P:transmembrane transport"/>
    <property type="evidence" value="ECO:0007669"/>
    <property type="project" value="InterPro"/>
</dbReference>
<feature type="domain" description="ABC transmembrane type-1" evidence="8">
    <location>
        <begin position="112"/>
        <end position="319"/>
    </location>
</feature>
<proteinExistence type="inferred from homology"/>
<dbReference type="Pfam" id="PF19300">
    <property type="entry name" value="BPD_transp_1_N"/>
    <property type="match status" value="1"/>
</dbReference>